<dbReference type="PANTHER" id="PTHR46223">
    <property type="entry name" value="HISTONE-LYSINE N-METHYLTRANSFERASE SUV39H"/>
    <property type="match status" value="1"/>
</dbReference>
<dbReference type="GO" id="GO:0005634">
    <property type="term" value="C:nucleus"/>
    <property type="evidence" value="ECO:0007669"/>
    <property type="project" value="InterPro"/>
</dbReference>
<dbReference type="GO" id="GO:0005694">
    <property type="term" value="C:chromosome"/>
    <property type="evidence" value="ECO:0007669"/>
    <property type="project" value="UniProtKB-SubCell"/>
</dbReference>
<comment type="subcellular location">
    <subcellularLocation>
        <location evidence="1">Chromosome</location>
    </subcellularLocation>
</comment>
<keyword evidence="12" id="KW-1185">Reference proteome</keyword>
<gene>
    <name evidence="11" type="ORF">GGU10DRAFT_403965</name>
</gene>
<dbReference type="InterPro" id="IPR046341">
    <property type="entry name" value="SET_dom_sf"/>
</dbReference>
<feature type="domain" description="Pre-SET" evidence="10">
    <location>
        <begin position="82"/>
        <end position="153"/>
    </location>
</feature>
<dbReference type="Proteomes" id="UP001163798">
    <property type="component" value="Unassembled WGS sequence"/>
</dbReference>
<keyword evidence="2" id="KW-0158">Chromosome</keyword>
<proteinExistence type="predicted"/>
<dbReference type="PROSITE" id="PS50867">
    <property type="entry name" value="PRE_SET"/>
    <property type="match status" value="1"/>
</dbReference>
<dbReference type="Pfam" id="PF05033">
    <property type="entry name" value="Pre-SET"/>
    <property type="match status" value="1"/>
</dbReference>
<keyword evidence="4" id="KW-0808">Transferase</keyword>
<evidence type="ECO:0000256" key="5">
    <source>
        <dbReference type="ARBA" id="ARBA00022691"/>
    </source>
</evidence>
<dbReference type="SMART" id="SM00468">
    <property type="entry name" value="PreSET"/>
    <property type="match status" value="1"/>
</dbReference>
<dbReference type="PROSITE" id="PS50280">
    <property type="entry name" value="SET"/>
    <property type="match status" value="1"/>
</dbReference>
<dbReference type="EMBL" id="MU793409">
    <property type="protein sequence ID" value="KAJ3783669.1"/>
    <property type="molecule type" value="Genomic_DNA"/>
</dbReference>
<feature type="compositionally biased region" description="Basic and acidic residues" evidence="8">
    <location>
        <begin position="326"/>
        <end position="358"/>
    </location>
</feature>
<dbReference type="AlphaFoldDB" id="A0AA38K965"/>
<dbReference type="SUPFAM" id="SSF82199">
    <property type="entry name" value="SET domain"/>
    <property type="match status" value="1"/>
</dbReference>
<evidence type="ECO:0000256" key="2">
    <source>
        <dbReference type="ARBA" id="ARBA00022454"/>
    </source>
</evidence>
<sequence length="370" mass="41566">MHDHINSYNPQMRSYPQMKLVYSAMIQENTSRDEPFAPPIIIINQDDTDATATTTTPPWEFYYTNEMLLGRSVPPPSRLNLTGCDCLGGQCHLNKSQCTCYLKQESFTAGYGVTGFMYHAVDQTLKSNGLPVFECNSLCACGEQCTNRVVSRGRKIPIALQKTRRKGWGVFARSSIPKGTFIGIYSGELLGHEESEERALKYDEFGRTYLFDIDWWYINQQHSKNNTNTNTSRKPCKYTVDAYHAGNFTRFLNHSCDPNSALTPVYIDMDDIERPLLTVFSKRPIQAGEEITFSYSGDPDFDDDEEEERGEEGEGEGGEGDGEGGEGEKEEGGDGDGDKASDQRTVLREVRQLEEKVEAMPLAHNPETMS</sequence>
<keyword evidence="7" id="KW-0862">Zinc</keyword>
<dbReference type="Gene3D" id="2.170.270.10">
    <property type="entry name" value="SET domain"/>
    <property type="match status" value="1"/>
</dbReference>
<dbReference type="InterPro" id="IPR001214">
    <property type="entry name" value="SET_dom"/>
</dbReference>
<organism evidence="11 12">
    <name type="scientific">Lentinula aff. detonsa</name>
    <dbReference type="NCBI Taxonomy" id="2804958"/>
    <lineage>
        <taxon>Eukaryota</taxon>
        <taxon>Fungi</taxon>
        <taxon>Dikarya</taxon>
        <taxon>Basidiomycota</taxon>
        <taxon>Agaricomycotina</taxon>
        <taxon>Agaricomycetes</taxon>
        <taxon>Agaricomycetidae</taxon>
        <taxon>Agaricales</taxon>
        <taxon>Marasmiineae</taxon>
        <taxon>Omphalotaceae</taxon>
        <taxon>Lentinula</taxon>
    </lineage>
</organism>
<dbReference type="InterPro" id="IPR050973">
    <property type="entry name" value="H3K9_Histone-Lys_N-MTase"/>
</dbReference>
<evidence type="ECO:0000256" key="1">
    <source>
        <dbReference type="ARBA" id="ARBA00004286"/>
    </source>
</evidence>
<evidence type="ECO:0000256" key="8">
    <source>
        <dbReference type="SAM" id="MobiDB-lite"/>
    </source>
</evidence>
<evidence type="ECO:0000313" key="12">
    <source>
        <dbReference type="Proteomes" id="UP001163798"/>
    </source>
</evidence>
<dbReference type="SMART" id="SM00317">
    <property type="entry name" value="SET"/>
    <property type="match status" value="1"/>
</dbReference>
<keyword evidence="3" id="KW-0489">Methyltransferase</keyword>
<evidence type="ECO:0000256" key="7">
    <source>
        <dbReference type="ARBA" id="ARBA00022833"/>
    </source>
</evidence>
<name>A0AA38K965_9AGAR</name>
<feature type="compositionally biased region" description="Acidic residues" evidence="8">
    <location>
        <begin position="299"/>
        <end position="325"/>
    </location>
</feature>
<keyword evidence="6" id="KW-0479">Metal-binding</keyword>
<dbReference type="Pfam" id="PF00856">
    <property type="entry name" value="SET"/>
    <property type="match status" value="1"/>
</dbReference>
<dbReference type="GO" id="GO:0046974">
    <property type="term" value="F:histone H3K9 methyltransferase activity"/>
    <property type="evidence" value="ECO:0007669"/>
    <property type="project" value="TreeGrafter"/>
</dbReference>
<keyword evidence="5" id="KW-0949">S-adenosyl-L-methionine</keyword>
<protein>
    <submittedName>
        <fullName evidence="11">SET domain-containing protein</fullName>
    </submittedName>
</protein>
<evidence type="ECO:0000313" key="11">
    <source>
        <dbReference type="EMBL" id="KAJ3783669.1"/>
    </source>
</evidence>
<feature type="domain" description="SET" evidence="9">
    <location>
        <begin position="156"/>
        <end position="296"/>
    </location>
</feature>
<evidence type="ECO:0000256" key="4">
    <source>
        <dbReference type="ARBA" id="ARBA00022679"/>
    </source>
</evidence>
<evidence type="ECO:0000256" key="3">
    <source>
        <dbReference type="ARBA" id="ARBA00022603"/>
    </source>
</evidence>
<evidence type="ECO:0000259" key="10">
    <source>
        <dbReference type="PROSITE" id="PS50867"/>
    </source>
</evidence>
<feature type="region of interest" description="Disordered" evidence="8">
    <location>
        <begin position="290"/>
        <end position="370"/>
    </location>
</feature>
<dbReference type="InterPro" id="IPR007728">
    <property type="entry name" value="Pre-SET_dom"/>
</dbReference>
<evidence type="ECO:0000259" key="9">
    <source>
        <dbReference type="PROSITE" id="PS50280"/>
    </source>
</evidence>
<dbReference type="PANTHER" id="PTHR46223:SF4">
    <property type="entry name" value="HISTONE-LYSINE N-METHYLTRANSFERASE-RELATED"/>
    <property type="match status" value="1"/>
</dbReference>
<comment type="caution">
    <text evidence="11">The sequence shown here is derived from an EMBL/GenBank/DDBJ whole genome shotgun (WGS) entry which is preliminary data.</text>
</comment>
<dbReference type="GO" id="GO:0032259">
    <property type="term" value="P:methylation"/>
    <property type="evidence" value="ECO:0007669"/>
    <property type="project" value="UniProtKB-KW"/>
</dbReference>
<dbReference type="GO" id="GO:0008270">
    <property type="term" value="F:zinc ion binding"/>
    <property type="evidence" value="ECO:0007669"/>
    <property type="project" value="InterPro"/>
</dbReference>
<accession>A0AA38K965</accession>
<evidence type="ECO:0000256" key="6">
    <source>
        <dbReference type="ARBA" id="ARBA00022723"/>
    </source>
</evidence>
<reference evidence="11" key="1">
    <citation type="submission" date="2022-08" db="EMBL/GenBank/DDBJ databases">
        <authorList>
            <consortium name="DOE Joint Genome Institute"/>
            <person name="Min B."/>
            <person name="Riley R."/>
            <person name="Sierra-Patev S."/>
            <person name="Naranjo-Ortiz M."/>
            <person name="Looney B."/>
            <person name="Konkel Z."/>
            <person name="Slot J.C."/>
            <person name="Sakamoto Y."/>
            <person name="Steenwyk J.L."/>
            <person name="Rokas A."/>
            <person name="Carro J."/>
            <person name="Camarero S."/>
            <person name="Ferreira P."/>
            <person name="Molpeceres G."/>
            <person name="Ruiz-Duenas F.J."/>
            <person name="Serrano A."/>
            <person name="Henrissat B."/>
            <person name="Drula E."/>
            <person name="Hughes K.W."/>
            <person name="Mata J.L."/>
            <person name="Ishikawa N.K."/>
            <person name="Vargas-Isla R."/>
            <person name="Ushijima S."/>
            <person name="Smith C.A."/>
            <person name="Ahrendt S."/>
            <person name="Andreopoulos W."/>
            <person name="He G."/>
            <person name="Labutti K."/>
            <person name="Lipzen A."/>
            <person name="Ng V."/>
            <person name="Sandor L."/>
            <person name="Barry K."/>
            <person name="Martinez A.T."/>
            <person name="Xiao Y."/>
            <person name="Gibbons J.G."/>
            <person name="Terashima K."/>
            <person name="Hibbett D.S."/>
            <person name="Grigoriev I.V."/>
        </authorList>
    </citation>
    <scope>NUCLEOTIDE SEQUENCE</scope>
    <source>
        <strain evidence="11">TFB10291</strain>
    </source>
</reference>